<dbReference type="GeneID" id="39590601"/>
<evidence type="ECO:0000256" key="1">
    <source>
        <dbReference type="SAM" id="Phobius"/>
    </source>
</evidence>
<keyword evidence="1" id="KW-0472">Membrane</keyword>
<proteinExistence type="predicted"/>
<name>A0A427Y084_9TREE</name>
<keyword evidence="1" id="KW-1133">Transmembrane helix</keyword>
<organism evidence="2 3">
    <name type="scientific">Apiotrichum porosum</name>
    <dbReference type="NCBI Taxonomy" id="105984"/>
    <lineage>
        <taxon>Eukaryota</taxon>
        <taxon>Fungi</taxon>
        <taxon>Dikarya</taxon>
        <taxon>Basidiomycota</taxon>
        <taxon>Agaricomycotina</taxon>
        <taxon>Tremellomycetes</taxon>
        <taxon>Trichosporonales</taxon>
        <taxon>Trichosporonaceae</taxon>
        <taxon>Apiotrichum</taxon>
    </lineage>
</organism>
<dbReference type="RefSeq" id="XP_028477984.1">
    <property type="nucleotide sequence ID" value="XM_028621532.1"/>
</dbReference>
<accession>A0A427Y084</accession>
<dbReference type="AlphaFoldDB" id="A0A427Y084"/>
<reference evidence="2 3" key="1">
    <citation type="submission" date="2018-11" db="EMBL/GenBank/DDBJ databases">
        <title>Genome sequence of Apiotrichum porosum DSM 27194.</title>
        <authorList>
            <person name="Aliyu H."/>
            <person name="Gorte O."/>
            <person name="Ochsenreither K."/>
        </authorList>
    </citation>
    <scope>NUCLEOTIDE SEQUENCE [LARGE SCALE GENOMIC DNA]</scope>
    <source>
        <strain evidence="2 3">DSM 27194</strain>
    </source>
</reference>
<feature type="transmembrane region" description="Helical" evidence="1">
    <location>
        <begin position="29"/>
        <end position="61"/>
    </location>
</feature>
<sequence length="150" mass="16028">MRLSSPPPLPLARRTDDGGGVGHMTTAQVLIWLVLIYAGVVCLPVLLGLGCSVLGTVLGLLDVMRAHALDRTACYLVNCVPKLFALFNMPMFVLAALQCVVPVNDTYDTYSKALAIMLALGVVFFFLDELDACGYMCAARVRPLVLPAAA</sequence>
<gene>
    <name evidence="2" type="ORF">EHS24_006058</name>
</gene>
<feature type="transmembrane region" description="Helical" evidence="1">
    <location>
        <begin position="73"/>
        <end position="97"/>
    </location>
</feature>
<keyword evidence="1" id="KW-0812">Transmembrane</keyword>
<feature type="transmembrane region" description="Helical" evidence="1">
    <location>
        <begin position="109"/>
        <end position="127"/>
    </location>
</feature>
<dbReference type="Proteomes" id="UP000279236">
    <property type="component" value="Unassembled WGS sequence"/>
</dbReference>
<keyword evidence="3" id="KW-1185">Reference proteome</keyword>
<evidence type="ECO:0000313" key="3">
    <source>
        <dbReference type="Proteomes" id="UP000279236"/>
    </source>
</evidence>
<evidence type="ECO:0000313" key="2">
    <source>
        <dbReference type="EMBL" id="RSH84536.1"/>
    </source>
</evidence>
<dbReference type="EMBL" id="RSCE01000003">
    <property type="protein sequence ID" value="RSH84536.1"/>
    <property type="molecule type" value="Genomic_DNA"/>
</dbReference>
<comment type="caution">
    <text evidence="2">The sequence shown here is derived from an EMBL/GenBank/DDBJ whole genome shotgun (WGS) entry which is preliminary data.</text>
</comment>
<protein>
    <submittedName>
        <fullName evidence="2">Uncharacterized protein</fullName>
    </submittedName>
</protein>